<evidence type="ECO:0000256" key="2">
    <source>
        <dbReference type="ARBA" id="ARBA00022833"/>
    </source>
</evidence>
<dbReference type="InterPro" id="IPR036236">
    <property type="entry name" value="Znf_C2H2_sf"/>
</dbReference>
<dbReference type="PANTHER" id="PTHR47660:SF7">
    <property type="entry name" value="TRANSCRIPTION FACTOR WITH C2H2 AND ZN(2)-CYS(6) DNA BINDING DOMAIN (EUROFUNG)"/>
    <property type="match status" value="1"/>
</dbReference>
<dbReference type="Gene3D" id="3.30.160.60">
    <property type="entry name" value="Classic Zinc Finger"/>
    <property type="match status" value="1"/>
</dbReference>
<dbReference type="OrthoDB" id="10018191at2759"/>
<evidence type="ECO:0000313" key="11">
    <source>
        <dbReference type="Proteomes" id="UP000736672"/>
    </source>
</evidence>
<feature type="compositionally biased region" description="Polar residues" evidence="7">
    <location>
        <begin position="161"/>
        <end position="171"/>
    </location>
</feature>
<dbReference type="Pfam" id="PF00172">
    <property type="entry name" value="Zn_clus"/>
    <property type="match status" value="1"/>
</dbReference>
<dbReference type="AlphaFoldDB" id="A0A9P9JXT7"/>
<feature type="domain" description="C2H2-type" evidence="9">
    <location>
        <begin position="24"/>
        <end position="53"/>
    </location>
</feature>
<accession>A0A9P9JXT7</accession>
<comment type="caution">
    <text evidence="10">The sequence shown here is derived from an EMBL/GenBank/DDBJ whole genome shotgun (WGS) entry which is preliminary data.</text>
</comment>
<keyword evidence="5" id="KW-0539">Nucleus</keyword>
<dbReference type="PROSITE" id="PS50048">
    <property type="entry name" value="ZN2_CY6_FUNGAL_2"/>
    <property type="match status" value="1"/>
</dbReference>
<reference evidence="10" key="1">
    <citation type="journal article" date="2021" name="Nat. Commun.">
        <title>Genetic determinants of endophytism in the Arabidopsis root mycobiome.</title>
        <authorList>
            <person name="Mesny F."/>
            <person name="Miyauchi S."/>
            <person name="Thiergart T."/>
            <person name="Pickel B."/>
            <person name="Atanasova L."/>
            <person name="Karlsson M."/>
            <person name="Huettel B."/>
            <person name="Barry K.W."/>
            <person name="Haridas S."/>
            <person name="Chen C."/>
            <person name="Bauer D."/>
            <person name="Andreopoulos W."/>
            <person name="Pangilinan J."/>
            <person name="LaButti K."/>
            <person name="Riley R."/>
            <person name="Lipzen A."/>
            <person name="Clum A."/>
            <person name="Drula E."/>
            <person name="Henrissat B."/>
            <person name="Kohler A."/>
            <person name="Grigoriev I.V."/>
            <person name="Martin F.M."/>
            <person name="Hacquard S."/>
        </authorList>
    </citation>
    <scope>NUCLEOTIDE SEQUENCE</scope>
    <source>
        <strain evidence="10">FSSC 5 MPI-SDFR-AT-0091</strain>
    </source>
</reference>
<protein>
    <submittedName>
        <fullName evidence="10">Fungal-specific transcription factor domain-containing protein</fullName>
    </submittedName>
</protein>
<sequence length="887" mass="99001">MESPETTDAAGKATDELPAEEPSFICNDAQCDKRFSSATALARHAKNHSDQCTDVCPVCEVGFFRHDLLTRHMKLHTDRATLRGGPNSKKRIRKRCHTACDRCRDSKKRCDGHQPCAACRLAGKPCKFDTSTQRMSRVLNRERRSSPSESPGSADGATLETVESNSSTTWSHGDAGQGRVSMTVDASPGMEEPPSKCSSNIQESHANDLDNSMLDLMPWAWLHENAFLADDTNLAMNSIISADIGLPLDLYRDVLEGQGSQLASQTGQCRPSEIAPILSPTTQDIGHTSTSATGGRAGGTTSVTDAGASLDLAIHKHRTVDEVVRSAGFEARGLSALDRVLFWDSVSCKIAQAFQIDPSASTAMDSFLQLYLDHFHPLWPLLSRQNLEPRELHPYLYLVLSSIGAMYDGGPAKEYGSMMHTALCSCLCAPLELELEDDGSDHIWLAQARLLTQVAALYFNQSRAFSFAQHLGVLLVAQARKMSLFSAPFYRNGIALFRRSRSMYPDAERLALWLSIESRRRLAFGIFRGDTFTSVVLSTKPLVTLEEIELEFPTCHSVWAGEKLEARQALDLIDHYSTPNNPLPASDMYHIMMDRGEILPPLEPLAHELLLFGLQWPLWRFSHDRELLERLTGRPGSEDLCQVFCQEDEPPFGRKRLESMTSETESLDALSRRMDDLLADRKRLLHALGKWERALPVVKTFSRTEQDRSFILSSLILYHIGYMRLLAPIEKVHQVQYHIMNRRPVDDAMIQKIVQWAHSPQAELTMSRVGSVWSLLDKESCRAASSRSKVNILAFIGLHHGAALLWAFVGCRRDKAESEWLSLLGFDDSFRLPVDHEGCGESRVLQPFIDQYGRIDPAGWSSFVEPMKAMARNEFPYTGSLDTAMVG</sequence>
<dbReference type="GO" id="GO:0008270">
    <property type="term" value="F:zinc ion binding"/>
    <property type="evidence" value="ECO:0007669"/>
    <property type="project" value="UniProtKB-KW"/>
</dbReference>
<keyword evidence="2" id="KW-0862">Zinc</keyword>
<keyword evidence="6" id="KW-0863">Zinc-finger</keyword>
<evidence type="ECO:0000259" key="8">
    <source>
        <dbReference type="PROSITE" id="PS50048"/>
    </source>
</evidence>
<proteinExistence type="predicted"/>
<dbReference type="CDD" id="cd12148">
    <property type="entry name" value="fungal_TF_MHR"/>
    <property type="match status" value="1"/>
</dbReference>
<dbReference type="SUPFAM" id="SSF57701">
    <property type="entry name" value="Zn2/Cys6 DNA-binding domain"/>
    <property type="match status" value="1"/>
</dbReference>
<feature type="domain" description="C2H2-type" evidence="9">
    <location>
        <begin position="54"/>
        <end position="81"/>
    </location>
</feature>
<dbReference type="PROSITE" id="PS00463">
    <property type="entry name" value="ZN2_CY6_FUNGAL_1"/>
    <property type="match status" value="1"/>
</dbReference>
<dbReference type="Pfam" id="PF00096">
    <property type="entry name" value="zf-C2H2"/>
    <property type="match status" value="2"/>
</dbReference>
<name>A0A9P9JXT7_FUSSL</name>
<feature type="domain" description="Zn(2)-C6 fungal-type" evidence="8">
    <location>
        <begin position="99"/>
        <end position="128"/>
    </location>
</feature>
<dbReference type="GO" id="GO:0006351">
    <property type="term" value="P:DNA-templated transcription"/>
    <property type="evidence" value="ECO:0007669"/>
    <property type="project" value="InterPro"/>
</dbReference>
<dbReference type="EMBL" id="JAGTJS010000023">
    <property type="protein sequence ID" value="KAH7237176.1"/>
    <property type="molecule type" value="Genomic_DNA"/>
</dbReference>
<dbReference type="GO" id="GO:0003677">
    <property type="term" value="F:DNA binding"/>
    <property type="evidence" value="ECO:0007669"/>
    <property type="project" value="InterPro"/>
</dbReference>
<keyword evidence="1" id="KW-0479">Metal-binding</keyword>
<dbReference type="InterPro" id="IPR036864">
    <property type="entry name" value="Zn2-C6_fun-type_DNA-bd_sf"/>
</dbReference>
<keyword evidence="3" id="KW-0805">Transcription regulation</keyword>
<evidence type="ECO:0000256" key="7">
    <source>
        <dbReference type="SAM" id="MobiDB-lite"/>
    </source>
</evidence>
<feature type="region of interest" description="Disordered" evidence="7">
    <location>
        <begin position="132"/>
        <end position="203"/>
    </location>
</feature>
<dbReference type="Gene3D" id="4.10.240.10">
    <property type="entry name" value="Zn(2)-C6 fungal-type DNA-binding domain"/>
    <property type="match status" value="1"/>
</dbReference>
<feature type="compositionally biased region" description="Low complexity" evidence="7">
    <location>
        <begin position="286"/>
        <end position="300"/>
    </location>
</feature>
<gene>
    <name evidence="10" type="ORF">B0J15DRAFT_430978</name>
</gene>
<dbReference type="Pfam" id="PF04082">
    <property type="entry name" value="Fungal_trans"/>
    <property type="match status" value="1"/>
</dbReference>
<dbReference type="PROSITE" id="PS50157">
    <property type="entry name" value="ZINC_FINGER_C2H2_2"/>
    <property type="match status" value="2"/>
</dbReference>
<keyword evidence="4" id="KW-0804">Transcription</keyword>
<evidence type="ECO:0000256" key="5">
    <source>
        <dbReference type="ARBA" id="ARBA00023242"/>
    </source>
</evidence>
<dbReference type="SUPFAM" id="SSF57667">
    <property type="entry name" value="beta-beta-alpha zinc fingers"/>
    <property type="match status" value="1"/>
</dbReference>
<dbReference type="InterPro" id="IPR001138">
    <property type="entry name" value="Zn2Cys6_DnaBD"/>
</dbReference>
<evidence type="ECO:0000256" key="6">
    <source>
        <dbReference type="PROSITE-ProRule" id="PRU00042"/>
    </source>
</evidence>
<dbReference type="SMART" id="SM00066">
    <property type="entry name" value="GAL4"/>
    <property type="match status" value="1"/>
</dbReference>
<organism evidence="10 11">
    <name type="scientific">Fusarium solani</name>
    <name type="common">Filamentous fungus</name>
    <dbReference type="NCBI Taxonomy" id="169388"/>
    <lineage>
        <taxon>Eukaryota</taxon>
        <taxon>Fungi</taxon>
        <taxon>Dikarya</taxon>
        <taxon>Ascomycota</taxon>
        <taxon>Pezizomycotina</taxon>
        <taxon>Sordariomycetes</taxon>
        <taxon>Hypocreomycetidae</taxon>
        <taxon>Hypocreales</taxon>
        <taxon>Nectriaceae</taxon>
        <taxon>Fusarium</taxon>
        <taxon>Fusarium solani species complex</taxon>
    </lineage>
</organism>
<feature type="region of interest" description="Disordered" evidence="7">
    <location>
        <begin position="278"/>
        <end position="300"/>
    </location>
</feature>
<evidence type="ECO:0000256" key="3">
    <source>
        <dbReference type="ARBA" id="ARBA00023015"/>
    </source>
</evidence>
<dbReference type="CDD" id="cd00067">
    <property type="entry name" value="GAL4"/>
    <property type="match status" value="1"/>
</dbReference>
<dbReference type="SMART" id="SM00355">
    <property type="entry name" value="ZnF_C2H2"/>
    <property type="match status" value="2"/>
</dbReference>
<dbReference type="GO" id="GO:0000981">
    <property type="term" value="F:DNA-binding transcription factor activity, RNA polymerase II-specific"/>
    <property type="evidence" value="ECO:0007669"/>
    <property type="project" value="InterPro"/>
</dbReference>
<evidence type="ECO:0000256" key="1">
    <source>
        <dbReference type="ARBA" id="ARBA00022723"/>
    </source>
</evidence>
<evidence type="ECO:0000313" key="10">
    <source>
        <dbReference type="EMBL" id="KAH7237176.1"/>
    </source>
</evidence>
<dbReference type="InterPro" id="IPR007219">
    <property type="entry name" value="XnlR_reg_dom"/>
</dbReference>
<evidence type="ECO:0000259" key="9">
    <source>
        <dbReference type="PROSITE" id="PS50157"/>
    </source>
</evidence>
<dbReference type="InterPro" id="IPR013087">
    <property type="entry name" value="Znf_C2H2_type"/>
</dbReference>
<dbReference type="PROSITE" id="PS00028">
    <property type="entry name" value="ZINC_FINGER_C2H2_1"/>
    <property type="match status" value="2"/>
</dbReference>
<evidence type="ECO:0000256" key="4">
    <source>
        <dbReference type="ARBA" id="ARBA00023163"/>
    </source>
</evidence>
<dbReference type="PANTHER" id="PTHR47660">
    <property type="entry name" value="TRANSCRIPTION FACTOR WITH C2H2 AND ZN(2)-CYS(6) DNA BINDING DOMAIN (EUROFUNG)-RELATED-RELATED"/>
    <property type="match status" value="1"/>
</dbReference>
<dbReference type="Proteomes" id="UP000736672">
    <property type="component" value="Unassembled WGS sequence"/>
</dbReference>
<keyword evidence="11" id="KW-1185">Reference proteome</keyword>